<organism evidence="3 4">
    <name type="scientific">Euplotes crassus</name>
    <dbReference type="NCBI Taxonomy" id="5936"/>
    <lineage>
        <taxon>Eukaryota</taxon>
        <taxon>Sar</taxon>
        <taxon>Alveolata</taxon>
        <taxon>Ciliophora</taxon>
        <taxon>Intramacronucleata</taxon>
        <taxon>Spirotrichea</taxon>
        <taxon>Hypotrichia</taxon>
        <taxon>Euplotida</taxon>
        <taxon>Euplotidae</taxon>
        <taxon>Moneuplotes</taxon>
    </lineage>
</organism>
<dbReference type="GO" id="GO:0071277">
    <property type="term" value="P:cellular response to calcium ion"/>
    <property type="evidence" value="ECO:0007669"/>
    <property type="project" value="TreeGrafter"/>
</dbReference>
<protein>
    <recommendedName>
        <fullName evidence="2">Copine C-terminal domain-containing protein</fullName>
    </recommendedName>
</protein>
<accession>A0AAD1YAY3</accession>
<feature type="domain" description="Copine C-terminal" evidence="2">
    <location>
        <begin position="378"/>
        <end position="589"/>
    </location>
</feature>
<dbReference type="Proteomes" id="UP001295684">
    <property type="component" value="Unassembled WGS sequence"/>
</dbReference>
<dbReference type="GO" id="GO:0005886">
    <property type="term" value="C:plasma membrane"/>
    <property type="evidence" value="ECO:0007669"/>
    <property type="project" value="TreeGrafter"/>
</dbReference>
<dbReference type="PANTHER" id="PTHR10857:SF106">
    <property type="entry name" value="C2 DOMAIN-CONTAINING PROTEIN"/>
    <property type="match status" value="1"/>
</dbReference>
<dbReference type="AlphaFoldDB" id="A0AAD1YAY3"/>
<gene>
    <name evidence="3" type="ORF">ECRASSUSDP1_LOCUS29063</name>
</gene>
<keyword evidence="4" id="KW-1185">Reference proteome</keyword>
<comment type="caution">
    <text evidence="3">The sequence shown here is derived from an EMBL/GenBank/DDBJ whole genome shotgun (WGS) entry which is preliminary data.</text>
</comment>
<dbReference type="EMBL" id="CAMPGE010029940">
    <property type="protein sequence ID" value="CAI2387430.1"/>
    <property type="molecule type" value="Genomic_DNA"/>
</dbReference>
<sequence length="738" mass="85125">MGAQCASHTALGDGRSPKISKKILKIPKDKQTKDQIYDENLVQLEVRFMTVLPSYLQSDSKKYKIKYKVFYGSKMEEWEEEAMDVLHTSHGLFQFDYCITQDDQKIYAKISFETDQSNYFKKSIFGDSTEYETDDSPHEQQYYYNLEACYDVHDTLLLKGMFGEAENLKSNIPLQIGDKSGKNFEEKYEHEGSIVRASIVEKSHKPMKIEFDLNGMFHSESHHLMVSVYEILGTSKKLVFNTIPTTRSEPVNGRPGLFYFGKISMNSDIFEGEALGSVHLDFELKRVKYNKKGKESIKVLGHDSTKLRSIRNLEERAKLQLNIQKSKSLRGTLSIWNSSYTPLFSFLDYKLNLDLHVVPIIAVDYSLGNLTFDMDKKCLHTLKKGEENDYISILSQIKKIYQHLCPYVLGYGMGGKTVPKQQNASDLFALSGDMFDPIVERDQLVEKYSEVFSKIQLSLPINYSPVLDLVCRMARHEKIKGNPQKFFSLIYITPGVIDDFDKTISMAKCIGDLPMCVTVIQLKNEQLEETNDIKTLSQTLVPEFEEAEREFVNYLDYSKFKNLEDPTIFEEMLVKDIPINVKRYLAKQNVFAYQPDLNDFGTKASACQKRKDIVKNAMNSQLSYYDKFGHLSPRENCEYEEEKIDPSFRSSIAEASTRSRNDMIERGSSGDGSKGSWYYDKRQFSFINEIKEDYLKLAPEDDPMMREKLEDHINSRLVFDSSKEFMLHLLSSEIEQGN</sequence>
<evidence type="ECO:0000256" key="1">
    <source>
        <dbReference type="SAM" id="MobiDB-lite"/>
    </source>
</evidence>
<evidence type="ECO:0000259" key="2">
    <source>
        <dbReference type="Pfam" id="PF07002"/>
    </source>
</evidence>
<dbReference type="PANTHER" id="PTHR10857">
    <property type="entry name" value="COPINE"/>
    <property type="match status" value="1"/>
</dbReference>
<evidence type="ECO:0000313" key="3">
    <source>
        <dbReference type="EMBL" id="CAI2387430.1"/>
    </source>
</evidence>
<name>A0AAD1YAY3_EUPCR</name>
<dbReference type="InterPro" id="IPR045052">
    <property type="entry name" value="Copine"/>
</dbReference>
<evidence type="ECO:0000313" key="4">
    <source>
        <dbReference type="Proteomes" id="UP001295684"/>
    </source>
</evidence>
<dbReference type="GO" id="GO:0005544">
    <property type="term" value="F:calcium-dependent phospholipid binding"/>
    <property type="evidence" value="ECO:0007669"/>
    <property type="project" value="InterPro"/>
</dbReference>
<proteinExistence type="predicted"/>
<feature type="region of interest" description="Disordered" evidence="1">
    <location>
        <begin position="654"/>
        <end position="673"/>
    </location>
</feature>
<reference evidence="3" key="1">
    <citation type="submission" date="2023-07" db="EMBL/GenBank/DDBJ databases">
        <authorList>
            <consortium name="AG Swart"/>
            <person name="Singh M."/>
            <person name="Singh A."/>
            <person name="Seah K."/>
            <person name="Emmerich C."/>
        </authorList>
    </citation>
    <scope>NUCLEOTIDE SEQUENCE</scope>
    <source>
        <strain evidence="3">DP1</strain>
    </source>
</reference>
<dbReference type="InterPro" id="IPR010734">
    <property type="entry name" value="Copine_C"/>
</dbReference>
<dbReference type="Pfam" id="PF07002">
    <property type="entry name" value="Copine"/>
    <property type="match status" value="1"/>
</dbReference>